<dbReference type="Proteomes" id="UP000249524">
    <property type="component" value="Unassembled WGS sequence"/>
</dbReference>
<dbReference type="Gene3D" id="3.40.50.2300">
    <property type="match status" value="1"/>
</dbReference>
<dbReference type="EMBL" id="QFYS01000002">
    <property type="protein sequence ID" value="RAK67454.1"/>
    <property type="molecule type" value="Genomic_DNA"/>
</dbReference>
<evidence type="ECO:0000313" key="4">
    <source>
        <dbReference type="EMBL" id="RAK67454.1"/>
    </source>
</evidence>
<dbReference type="AlphaFoldDB" id="A0A328BND3"/>
<dbReference type="InterPro" id="IPR001789">
    <property type="entry name" value="Sig_transdc_resp-reg_receiver"/>
</dbReference>
<dbReference type="OrthoDB" id="7187989at2"/>
<organism evidence="4 5">
    <name type="scientific">Phenylobacterium kunshanense</name>
    <dbReference type="NCBI Taxonomy" id="1445034"/>
    <lineage>
        <taxon>Bacteria</taxon>
        <taxon>Pseudomonadati</taxon>
        <taxon>Pseudomonadota</taxon>
        <taxon>Alphaproteobacteria</taxon>
        <taxon>Caulobacterales</taxon>
        <taxon>Caulobacteraceae</taxon>
        <taxon>Phenylobacterium</taxon>
    </lineage>
</organism>
<gene>
    <name evidence="4" type="ORF">DJ019_05950</name>
</gene>
<accession>A0A328BND3</accession>
<dbReference type="Pfam" id="PF00072">
    <property type="entry name" value="Response_reg"/>
    <property type="match status" value="1"/>
</dbReference>
<evidence type="ECO:0000259" key="3">
    <source>
        <dbReference type="PROSITE" id="PS50110"/>
    </source>
</evidence>
<dbReference type="InterPro" id="IPR050595">
    <property type="entry name" value="Bact_response_regulator"/>
</dbReference>
<evidence type="ECO:0000256" key="2">
    <source>
        <dbReference type="PROSITE-ProRule" id="PRU00169"/>
    </source>
</evidence>
<keyword evidence="1" id="KW-0597">Phosphoprotein</keyword>
<dbReference type="PANTHER" id="PTHR44591:SF3">
    <property type="entry name" value="RESPONSE REGULATORY DOMAIN-CONTAINING PROTEIN"/>
    <property type="match status" value="1"/>
</dbReference>
<evidence type="ECO:0000313" key="5">
    <source>
        <dbReference type="Proteomes" id="UP000249524"/>
    </source>
</evidence>
<dbReference type="PANTHER" id="PTHR44591">
    <property type="entry name" value="STRESS RESPONSE REGULATOR PROTEIN 1"/>
    <property type="match status" value="1"/>
</dbReference>
<feature type="domain" description="Response regulatory" evidence="3">
    <location>
        <begin position="10"/>
        <end position="125"/>
    </location>
</feature>
<dbReference type="PROSITE" id="PS50110">
    <property type="entry name" value="RESPONSE_REGULATORY"/>
    <property type="match status" value="1"/>
</dbReference>
<sequence>MQFEPPPTYRVLVVDHDRTVLEMVQIRLDVAGYLVTATREPAEAIGLLEGGGFDAVILERHLPDMASLEVLEALATAADGPAPVLLIGRGLTADDVKAAAGHGVCDGLAKPFSGAELLERVDRMLAAGAPLIERDPQDEWIEV</sequence>
<dbReference type="GO" id="GO:0000160">
    <property type="term" value="P:phosphorelay signal transduction system"/>
    <property type="evidence" value="ECO:0007669"/>
    <property type="project" value="InterPro"/>
</dbReference>
<comment type="caution">
    <text evidence="2">Lacks conserved residue(s) required for the propagation of feature annotation.</text>
</comment>
<dbReference type="RefSeq" id="WP_111275065.1">
    <property type="nucleotide sequence ID" value="NZ_QFYS01000002.1"/>
</dbReference>
<dbReference type="SMART" id="SM00448">
    <property type="entry name" value="REC"/>
    <property type="match status" value="1"/>
</dbReference>
<proteinExistence type="predicted"/>
<reference evidence="4 5" key="1">
    <citation type="submission" date="2018-05" db="EMBL/GenBank/DDBJ databases">
        <authorList>
            <person name="Lanie J.A."/>
            <person name="Ng W.-L."/>
            <person name="Kazmierczak K.M."/>
            <person name="Andrzejewski T.M."/>
            <person name="Davidsen T.M."/>
            <person name="Wayne K.J."/>
            <person name="Tettelin H."/>
            <person name="Glass J.I."/>
            <person name="Rusch D."/>
            <person name="Podicherti R."/>
            <person name="Tsui H.-C.T."/>
            <person name="Winkler M.E."/>
        </authorList>
    </citation>
    <scope>NUCLEOTIDE SEQUENCE [LARGE SCALE GENOMIC DNA]</scope>
    <source>
        <strain evidence="4 5">BUT-10</strain>
    </source>
</reference>
<protein>
    <submittedName>
        <fullName evidence="4">Response regulator</fullName>
    </submittedName>
</protein>
<comment type="caution">
    <text evidence="4">The sequence shown here is derived from an EMBL/GenBank/DDBJ whole genome shotgun (WGS) entry which is preliminary data.</text>
</comment>
<name>A0A328BND3_9CAUL</name>
<dbReference type="InterPro" id="IPR011006">
    <property type="entry name" value="CheY-like_superfamily"/>
</dbReference>
<evidence type="ECO:0000256" key="1">
    <source>
        <dbReference type="ARBA" id="ARBA00022553"/>
    </source>
</evidence>
<dbReference type="SUPFAM" id="SSF52172">
    <property type="entry name" value="CheY-like"/>
    <property type="match status" value="1"/>
</dbReference>
<keyword evidence="5" id="KW-1185">Reference proteome</keyword>